<gene>
    <name evidence="1" type="ORF">DCCM_4106</name>
</gene>
<evidence type="ECO:0000313" key="1">
    <source>
        <dbReference type="EMBL" id="GBF34985.1"/>
    </source>
</evidence>
<evidence type="ECO:0000313" key="2">
    <source>
        <dbReference type="Proteomes" id="UP000239549"/>
    </source>
</evidence>
<reference evidence="2" key="1">
    <citation type="submission" date="2018-02" db="EMBL/GenBank/DDBJ databases">
        <title>Genome sequence of Desulfocucumis palustris strain NAW-5.</title>
        <authorList>
            <person name="Watanabe M."/>
            <person name="Kojima H."/>
            <person name="Fukui M."/>
        </authorList>
    </citation>
    <scope>NUCLEOTIDE SEQUENCE [LARGE SCALE GENOMIC DNA]</scope>
    <source>
        <strain evidence="2">NAW-5</strain>
    </source>
</reference>
<dbReference type="Pfam" id="PF05582">
    <property type="entry name" value="Peptidase_U57"/>
    <property type="match status" value="1"/>
</dbReference>
<proteinExistence type="predicted"/>
<organism evidence="1 2">
    <name type="scientific">Desulfocucumis palustris</name>
    <dbReference type="NCBI Taxonomy" id="1898651"/>
    <lineage>
        <taxon>Bacteria</taxon>
        <taxon>Bacillati</taxon>
        <taxon>Bacillota</taxon>
        <taxon>Clostridia</taxon>
        <taxon>Eubacteriales</taxon>
        <taxon>Desulfocucumaceae</taxon>
        <taxon>Desulfocucumis</taxon>
    </lineage>
</organism>
<dbReference type="EMBL" id="BFAV01000155">
    <property type="protein sequence ID" value="GBF34985.1"/>
    <property type="molecule type" value="Genomic_DNA"/>
</dbReference>
<dbReference type="InterPro" id="IPR008764">
    <property type="entry name" value="Peptidase_U57"/>
</dbReference>
<sequence>MYFKVVEINTGEDGKEMALLKGIDHRLLIKYPVEELVKVKTFEVDHYWHNVFAKNVEQVKQVLSRHQQEHAVNVARALGGVKENGEDI</sequence>
<comment type="caution">
    <text evidence="1">The sequence shown here is derived from an EMBL/GenBank/DDBJ whole genome shotgun (WGS) entry which is preliminary data.</text>
</comment>
<dbReference type="AlphaFoldDB" id="A0A2L2XFH8"/>
<dbReference type="Proteomes" id="UP000239549">
    <property type="component" value="Unassembled WGS sequence"/>
</dbReference>
<accession>A0A2L2XFH8</accession>
<keyword evidence="2" id="KW-1185">Reference proteome</keyword>
<protein>
    <submittedName>
        <fullName evidence="1">Uncharacterized protein</fullName>
    </submittedName>
</protein>
<name>A0A2L2XFH8_9FIRM</name>